<protein>
    <submittedName>
        <fullName evidence="1">Phytoene dehydrogenase-like protein</fullName>
    </submittedName>
</protein>
<dbReference type="Pfam" id="PF13450">
    <property type="entry name" value="NAD_binding_8"/>
    <property type="match status" value="1"/>
</dbReference>
<dbReference type="PANTHER" id="PTHR10668:SF105">
    <property type="entry name" value="DEHYDROGENASE-RELATED"/>
    <property type="match status" value="1"/>
</dbReference>
<name>A0A7W8E9A6_9BACT</name>
<dbReference type="AlphaFoldDB" id="A0A7W8E9A6"/>
<accession>A0A7W8E9A6</accession>
<dbReference type="SUPFAM" id="SSF51905">
    <property type="entry name" value="FAD/NAD(P)-binding domain"/>
    <property type="match status" value="1"/>
</dbReference>
<dbReference type="PRINTS" id="PR00419">
    <property type="entry name" value="ADXRDTASE"/>
</dbReference>
<dbReference type="RefSeq" id="WP_184254560.1">
    <property type="nucleotide sequence ID" value="NZ_JACHIO010000006.1"/>
</dbReference>
<proteinExistence type="predicted"/>
<dbReference type="Proteomes" id="UP000584867">
    <property type="component" value="Unassembled WGS sequence"/>
</dbReference>
<dbReference type="InterPro" id="IPR036188">
    <property type="entry name" value="FAD/NAD-bd_sf"/>
</dbReference>
<comment type="caution">
    <text evidence="1">The sequence shown here is derived from an EMBL/GenBank/DDBJ whole genome shotgun (WGS) entry which is preliminary data.</text>
</comment>
<dbReference type="EMBL" id="JACHIO010000006">
    <property type="protein sequence ID" value="MBB5063409.1"/>
    <property type="molecule type" value="Genomic_DNA"/>
</dbReference>
<dbReference type="PANTHER" id="PTHR10668">
    <property type="entry name" value="PHYTOENE DEHYDROGENASE"/>
    <property type="match status" value="1"/>
</dbReference>
<organism evidence="1 2">
    <name type="scientific">Granulicella mallensis</name>
    <dbReference type="NCBI Taxonomy" id="940614"/>
    <lineage>
        <taxon>Bacteria</taxon>
        <taxon>Pseudomonadati</taxon>
        <taxon>Acidobacteriota</taxon>
        <taxon>Terriglobia</taxon>
        <taxon>Terriglobales</taxon>
        <taxon>Acidobacteriaceae</taxon>
        <taxon>Granulicella</taxon>
    </lineage>
</organism>
<gene>
    <name evidence="1" type="ORF">HDF15_001751</name>
</gene>
<evidence type="ECO:0000313" key="2">
    <source>
        <dbReference type="Proteomes" id="UP000584867"/>
    </source>
</evidence>
<sequence>MPLRTANIIGSGPNGLAAAITLAQAGVAVTVYERNQQIGGACSTAEVTLPGFHHDLGSSVYPLGICSPFFRSLPLGQHGLRWIEPDAPLAHPFDDGTALTLEHSLDATAAQLDPHDARTWRALLAPTVRDWPKIIDDIMQPLLGLPSHPAAMANFGLAAALPAQALARNVFRGEQTRALFAGCAAHSVLPLTRVASSATALVLAAAAHATGWPIVAGGAQALTGALAGYLLSLGGRIVTQAEIRHLDEVDAADTTLFDTSSAALARIAGTALSSSFRTRLRHFRRGPGIFKVDWALREPIPWSAAACRRSATVHLGGSLSEIARSEHGAFYGRSYDKPFVLLVQPSLFDPTRAPAGQHTAWAYCHVPSGANLDRTEAIERQVERFAPGFRDIVLARRSSNSEALEAWNPNLAGGDVSGGAMTLSGMLTRPTAKLYRTSHPKLYLCSSSTPPGGGVHGMCGHLAALAALADHT</sequence>
<evidence type="ECO:0000313" key="1">
    <source>
        <dbReference type="EMBL" id="MBB5063409.1"/>
    </source>
</evidence>
<dbReference type="Gene3D" id="3.50.50.60">
    <property type="entry name" value="FAD/NAD(P)-binding domain"/>
    <property type="match status" value="1"/>
</dbReference>
<reference evidence="1 2" key="1">
    <citation type="submission" date="2020-08" db="EMBL/GenBank/DDBJ databases">
        <title>Genomic Encyclopedia of Type Strains, Phase IV (KMG-V): Genome sequencing to study the core and pangenomes of soil and plant-associated prokaryotes.</title>
        <authorList>
            <person name="Whitman W."/>
        </authorList>
    </citation>
    <scope>NUCLEOTIDE SEQUENCE [LARGE SCALE GENOMIC DNA]</scope>
    <source>
        <strain evidence="1 2">X5P3</strain>
    </source>
</reference>